<accession>A0A9P6E8F1</accession>
<comment type="caution">
    <text evidence="1">The sequence shown here is derived from an EMBL/GenBank/DDBJ whole genome shotgun (WGS) entry which is preliminary data.</text>
</comment>
<dbReference type="AlphaFoldDB" id="A0A9P6E8F1"/>
<name>A0A9P6E8F1_9AGAR</name>
<reference evidence="1" key="1">
    <citation type="submission" date="2020-11" db="EMBL/GenBank/DDBJ databases">
        <authorList>
            <consortium name="DOE Joint Genome Institute"/>
            <person name="Ahrendt S."/>
            <person name="Riley R."/>
            <person name="Andreopoulos W."/>
            <person name="Labutti K."/>
            <person name="Pangilinan J."/>
            <person name="Ruiz-Duenas F.J."/>
            <person name="Barrasa J.M."/>
            <person name="Sanchez-Garcia M."/>
            <person name="Camarero S."/>
            <person name="Miyauchi S."/>
            <person name="Serrano A."/>
            <person name="Linde D."/>
            <person name="Babiker R."/>
            <person name="Drula E."/>
            <person name="Ayuso-Fernandez I."/>
            <person name="Pacheco R."/>
            <person name="Padilla G."/>
            <person name="Ferreira P."/>
            <person name="Barriuso J."/>
            <person name="Kellner H."/>
            <person name="Castanera R."/>
            <person name="Alfaro M."/>
            <person name="Ramirez L."/>
            <person name="Pisabarro A.G."/>
            <person name="Kuo A."/>
            <person name="Tritt A."/>
            <person name="Lipzen A."/>
            <person name="He G."/>
            <person name="Yan M."/>
            <person name="Ng V."/>
            <person name="Cullen D."/>
            <person name="Martin F."/>
            <person name="Rosso M.-N."/>
            <person name="Henrissat B."/>
            <person name="Hibbett D."/>
            <person name="Martinez A.T."/>
            <person name="Grigoriev I.V."/>
        </authorList>
    </citation>
    <scope>NUCLEOTIDE SEQUENCE</scope>
    <source>
        <strain evidence="1">CBS 506.95</strain>
    </source>
</reference>
<proteinExistence type="predicted"/>
<gene>
    <name evidence="1" type="ORF">CPB83DRAFT_602437</name>
</gene>
<organism evidence="1 2">
    <name type="scientific">Crepidotus variabilis</name>
    <dbReference type="NCBI Taxonomy" id="179855"/>
    <lineage>
        <taxon>Eukaryota</taxon>
        <taxon>Fungi</taxon>
        <taxon>Dikarya</taxon>
        <taxon>Basidiomycota</taxon>
        <taxon>Agaricomycotina</taxon>
        <taxon>Agaricomycetes</taxon>
        <taxon>Agaricomycetidae</taxon>
        <taxon>Agaricales</taxon>
        <taxon>Agaricineae</taxon>
        <taxon>Crepidotaceae</taxon>
        <taxon>Crepidotus</taxon>
    </lineage>
</organism>
<evidence type="ECO:0000313" key="1">
    <source>
        <dbReference type="EMBL" id="KAF9524588.1"/>
    </source>
</evidence>
<evidence type="ECO:0000313" key="2">
    <source>
        <dbReference type="Proteomes" id="UP000807306"/>
    </source>
</evidence>
<sequence length="167" mass="19165">MREARCRAMAAGAVSMDGLQDNRLEIHYLAHVCIRRGQSDVEIRSAQPASRRCRILISIPIAIFTHSDRTPTLRAKSATPQVVGCLLLALRCERLNEIGELDENWTFHDSNSESRHSLSRYFMKYTIFPRHLALQPSTVHGHLLRVVCIHPRLQFNRYLSLMRSTKS</sequence>
<protein>
    <submittedName>
        <fullName evidence="1">Uncharacterized protein</fullName>
    </submittedName>
</protein>
<keyword evidence="2" id="KW-1185">Reference proteome</keyword>
<dbReference type="Proteomes" id="UP000807306">
    <property type="component" value="Unassembled WGS sequence"/>
</dbReference>
<dbReference type="EMBL" id="MU157896">
    <property type="protein sequence ID" value="KAF9524588.1"/>
    <property type="molecule type" value="Genomic_DNA"/>
</dbReference>